<dbReference type="EMBL" id="CP108195">
    <property type="protein sequence ID" value="WTS11910.1"/>
    <property type="molecule type" value="Genomic_DNA"/>
</dbReference>
<evidence type="ECO:0000313" key="1">
    <source>
        <dbReference type="EMBL" id="WTS11910.1"/>
    </source>
</evidence>
<accession>A0AAU1U3D1</accession>
<sequence length="169" mass="19081">MNLNDLSSLMKRRQDGGLSFERFRSDPALTALRWPDDVLRDFLFDHGDNGPFVDEYGDLDLTAITWTLETIPSADFLTMPTGESEVGLIEHFAKNPVHWVAVRAPEVGRHWEDHGTWLRPPLLIDRGLLAPVSGGLQVLEGRTRVGVLRGRLREQLHVAPEHQAWVGRS</sequence>
<name>A0AAU1U3D1_9ACTN</name>
<gene>
    <name evidence="1" type="ORF">OHU69_13250</name>
</gene>
<organism evidence="1">
    <name type="scientific">Streptomyces sp. NBC_00119</name>
    <dbReference type="NCBI Taxonomy" id="2975659"/>
    <lineage>
        <taxon>Bacteria</taxon>
        <taxon>Bacillati</taxon>
        <taxon>Actinomycetota</taxon>
        <taxon>Actinomycetes</taxon>
        <taxon>Kitasatosporales</taxon>
        <taxon>Streptomycetaceae</taxon>
        <taxon>Streptomyces</taxon>
    </lineage>
</organism>
<dbReference type="AlphaFoldDB" id="A0AAU1U3D1"/>
<evidence type="ECO:0008006" key="2">
    <source>
        <dbReference type="Google" id="ProtNLM"/>
    </source>
</evidence>
<protein>
    <recommendedName>
        <fullName evidence="2">SMI1/KNR4 family protein</fullName>
    </recommendedName>
</protein>
<proteinExistence type="predicted"/>
<reference evidence="1" key="1">
    <citation type="submission" date="2022-10" db="EMBL/GenBank/DDBJ databases">
        <title>The complete genomes of actinobacterial strains from the NBC collection.</title>
        <authorList>
            <person name="Joergensen T.S."/>
            <person name="Alvarez Arevalo M."/>
            <person name="Sterndorff E.B."/>
            <person name="Faurdal D."/>
            <person name="Vuksanovic O."/>
            <person name="Mourched A.-S."/>
            <person name="Charusanti P."/>
            <person name="Shaw S."/>
            <person name="Blin K."/>
            <person name="Weber T."/>
        </authorList>
    </citation>
    <scope>NUCLEOTIDE SEQUENCE</scope>
    <source>
        <strain evidence="1">NBC_00119</strain>
    </source>
</reference>